<evidence type="ECO:0000256" key="4">
    <source>
        <dbReference type="ARBA" id="ARBA00022917"/>
    </source>
</evidence>
<dbReference type="GO" id="GO:0003746">
    <property type="term" value="F:translation elongation factor activity"/>
    <property type="evidence" value="ECO:0007669"/>
    <property type="project" value="UniProtKB-UniRule"/>
</dbReference>
<sequence>MAITASMVKELREMTGAGMMDCKKALSETNGDMDAAVEFLRKNGQAKAEKKASRIAAEGVARAAISADGKTACVIEVNSETDFVAKNETFTSFVEAVNGAALASDLQGGKDGEDIEALLATPFEGATVKEALVEKTATIGEKLSIRRFEKVSGDVAVSYIHGGGRIGVIVAANGASDDAAREALTNIAMQVAAMNPTYISRNDISAEELAKLQEITVDAALNDPASLPKPILNKLIDKAMNSSAWSDEDKAIYEEKKSNMNYLFNFLSKEAAAALAELAMADKDAIVSDKIFKGLADGRVSKQLKEICLLDQTYVKAEDGKQTVAKYLESVNKALTIAKVVRFEVGEGMEKKNEDFAAEVAAQINA</sequence>
<dbReference type="CDD" id="cd14275">
    <property type="entry name" value="UBA_EF-Ts"/>
    <property type="match status" value="1"/>
</dbReference>
<evidence type="ECO:0000256" key="2">
    <source>
        <dbReference type="ARBA" id="ARBA00016956"/>
    </source>
</evidence>
<evidence type="ECO:0000313" key="10">
    <source>
        <dbReference type="EMBL" id="MST57100.1"/>
    </source>
</evidence>
<feature type="region of interest" description="Involved in Mg(2+) ion dislocation from EF-Tu" evidence="6">
    <location>
        <begin position="81"/>
        <end position="84"/>
    </location>
</feature>
<dbReference type="GO" id="GO:0005737">
    <property type="term" value="C:cytoplasm"/>
    <property type="evidence" value="ECO:0007669"/>
    <property type="project" value="UniProtKB-SubCell"/>
</dbReference>
<dbReference type="Gene3D" id="1.10.8.10">
    <property type="entry name" value="DNA helicase RuvA subunit, C-terminal domain"/>
    <property type="match status" value="1"/>
</dbReference>
<dbReference type="PROSITE" id="PS01126">
    <property type="entry name" value="EF_TS_1"/>
    <property type="match status" value="1"/>
</dbReference>
<name>A0A6L5YGE9_9FIRM</name>
<dbReference type="Gene3D" id="3.30.479.20">
    <property type="entry name" value="Elongation factor Ts, dimerisation domain"/>
    <property type="match status" value="3"/>
</dbReference>
<dbReference type="EMBL" id="VUMU01000002">
    <property type="protein sequence ID" value="MST57100.1"/>
    <property type="molecule type" value="Genomic_DNA"/>
</dbReference>
<dbReference type="Proteomes" id="UP000476055">
    <property type="component" value="Unassembled WGS sequence"/>
</dbReference>
<evidence type="ECO:0000256" key="7">
    <source>
        <dbReference type="RuleBase" id="RU000642"/>
    </source>
</evidence>
<dbReference type="HAMAP" id="MF_00050">
    <property type="entry name" value="EF_Ts"/>
    <property type="match status" value="1"/>
</dbReference>
<gene>
    <name evidence="6" type="primary">tsf</name>
    <name evidence="10" type="ORF">FYJ59_02360</name>
</gene>
<dbReference type="InterPro" id="IPR014039">
    <property type="entry name" value="Transl_elong_EFTs/EF1B_dimer"/>
</dbReference>
<evidence type="ECO:0000313" key="11">
    <source>
        <dbReference type="Proteomes" id="UP000476055"/>
    </source>
</evidence>
<comment type="similarity">
    <text evidence="1 6 7">Belongs to the EF-Ts family.</text>
</comment>
<dbReference type="FunFam" id="1.10.8.10:FF:000001">
    <property type="entry name" value="Elongation factor Ts"/>
    <property type="match status" value="1"/>
</dbReference>
<comment type="subcellular location">
    <subcellularLocation>
        <location evidence="6 8">Cytoplasm</location>
    </subcellularLocation>
</comment>
<dbReference type="SUPFAM" id="SSF54713">
    <property type="entry name" value="Elongation factor Ts (EF-Ts), dimerisation domain"/>
    <property type="match status" value="2"/>
</dbReference>
<feature type="domain" description="Translation elongation factor EFTs/EF1B dimerisation" evidence="9">
    <location>
        <begin position="267"/>
        <end position="347"/>
    </location>
</feature>
<dbReference type="InterPro" id="IPR036402">
    <property type="entry name" value="EF-Ts_dimer_sf"/>
</dbReference>
<keyword evidence="3 6" id="KW-0251">Elongation factor</keyword>
<evidence type="ECO:0000256" key="5">
    <source>
        <dbReference type="ARBA" id="ARBA00025453"/>
    </source>
</evidence>
<comment type="function">
    <text evidence="5 6 7">Associates with the EF-Tu.GDP complex and induces the exchange of GDP to GTP. It remains bound to the aminoacyl-tRNA.EF-Tu.GTP complex up to the GTP hydrolysis stage on the ribosome.</text>
</comment>
<evidence type="ECO:0000256" key="1">
    <source>
        <dbReference type="ARBA" id="ARBA00005532"/>
    </source>
</evidence>
<dbReference type="Pfam" id="PF00889">
    <property type="entry name" value="EF_TS"/>
    <property type="match status" value="2"/>
</dbReference>
<dbReference type="PANTHER" id="PTHR11741:SF0">
    <property type="entry name" value="ELONGATION FACTOR TS, MITOCHONDRIAL"/>
    <property type="match status" value="1"/>
</dbReference>
<dbReference type="Gene3D" id="1.10.286.20">
    <property type="match status" value="2"/>
</dbReference>
<accession>A0A6L5YGE9</accession>
<dbReference type="InterPro" id="IPR018101">
    <property type="entry name" value="Transl_elong_Ts_CS"/>
</dbReference>
<feature type="domain" description="Translation elongation factor EFTs/EF1B dimerisation" evidence="9">
    <location>
        <begin position="72"/>
        <end position="241"/>
    </location>
</feature>
<evidence type="ECO:0000259" key="9">
    <source>
        <dbReference type="Pfam" id="PF00889"/>
    </source>
</evidence>
<dbReference type="SUPFAM" id="SSF46934">
    <property type="entry name" value="UBA-like"/>
    <property type="match status" value="1"/>
</dbReference>
<dbReference type="PROSITE" id="PS01127">
    <property type="entry name" value="EF_TS_2"/>
    <property type="match status" value="1"/>
</dbReference>
<evidence type="ECO:0000256" key="8">
    <source>
        <dbReference type="RuleBase" id="RU000643"/>
    </source>
</evidence>
<reference evidence="10 11" key="1">
    <citation type="submission" date="2019-08" db="EMBL/GenBank/DDBJ databases">
        <title>In-depth cultivation of the pig gut microbiome towards novel bacterial diversity and tailored functional studies.</title>
        <authorList>
            <person name="Wylensek D."/>
            <person name="Hitch T.C.A."/>
            <person name="Clavel T."/>
        </authorList>
    </citation>
    <scope>NUCLEOTIDE SEQUENCE [LARGE SCALE GENOMIC DNA]</scope>
    <source>
        <strain evidence="10 11">WCA3-601-WT-6H</strain>
    </source>
</reference>
<comment type="caution">
    <text evidence="10">The sequence shown here is derived from an EMBL/GenBank/DDBJ whole genome shotgun (WGS) entry which is preliminary data.</text>
</comment>
<dbReference type="RefSeq" id="WP_154495107.1">
    <property type="nucleotide sequence ID" value="NZ_VUMU01000002.1"/>
</dbReference>
<keyword evidence="4 6" id="KW-0648">Protein biosynthesis</keyword>
<dbReference type="PANTHER" id="PTHR11741">
    <property type="entry name" value="ELONGATION FACTOR TS"/>
    <property type="match status" value="1"/>
</dbReference>
<dbReference type="AlphaFoldDB" id="A0A6L5YGE9"/>
<organism evidence="10 11">
    <name type="scientific">Waltera intestinalis</name>
    <dbReference type="NCBI Taxonomy" id="2606635"/>
    <lineage>
        <taxon>Bacteria</taxon>
        <taxon>Bacillati</taxon>
        <taxon>Bacillota</taxon>
        <taxon>Clostridia</taxon>
        <taxon>Lachnospirales</taxon>
        <taxon>Lachnospiraceae</taxon>
        <taxon>Waltera</taxon>
    </lineage>
</organism>
<keyword evidence="11" id="KW-1185">Reference proteome</keyword>
<evidence type="ECO:0000256" key="6">
    <source>
        <dbReference type="HAMAP-Rule" id="MF_00050"/>
    </source>
</evidence>
<protein>
    <recommendedName>
        <fullName evidence="2 6">Elongation factor Ts</fullName>
        <shortName evidence="6">EF-Ts</shortName>
    </recommendedName>
</protein>
<proteinExistence type="inferred from homology"/>
<dbReference type="InterPro" id="IPR009060">
    <property type="entry name" value="UBA-like_sf"/>
</dbReference>
<dbReference type="NCBIfam" id="TIGR00116">
    <property type="entry name" value="tsf"/>
    <property type="match status" value="1"/>
</dbReference>
<evidence type="ECO:0000256" key="3">
    <source>
        <dbReference type="ARBA" id="ARBA00022768"/>
    </source>
</evidence>
<keyword evidence="6" id="KW-0963">Cytoplasm</keyword>
<dbReference type="InterPro" id="IPR001816">
    <property type="entry name" value="Transl_elong_EFTs/EF1B"/>
</dbReference>